<feature type="region of interest" description="Disordered" evidence="1">
    <location>
        <begin position="63"/>
        <end position="91"/>
    </location>
</feature>
<reference evidence="2 3" key="1">
    <citation type="journal article" date="2017" name="Curr. Biol.">
        <title>The Evolution of Venom by Co-option of Single-Copy Genes.</title>
        <authorList>
            <person name="Martinson E.O."/>
            <person name="Mrinalini"/>
            <person name="Kelkar Y.D."/>
            <person name="Chang C.H."/>
            <person name="Werren J.H."/>
        </authorList>
    </citation>
    <scope>NUCLEOTIDE SEQUENCE [LARGE SCALE GENOMIC DNA]</scope>
    <source>
        <strain evidence="2 3">Alberta</strain>
        <tissue evidence="2">Whole body</tissue>
    </source>
</reference>
<comment type="caution">
    <text evidence="2">The sequence shown here is derived from an EMBL/GenBank/DDBJ whole genome shotgun (WGS) entry which is preliminary data.</text>
</comment>
<protein>
    <submittedName>
        <fullName evidence="2">Uncharacterized protein</fullName>
    </submittedName>
</protein>
<proteinExistence type="predicted"/>
<organism evidence="2 3">
    <name type="scientific">Trichomalopsis sarcophagae</name>
    <dbReference type="NCBI Taxonomy" id="543379"/>
    <lineage>
        <taxon>Eukaryota</taxon>
        <taxon>Metazoa</taxon>
        <taxon>Ecdysozoa</taxon>
        <taxon>Arthropoda</taxon>
        <taxon>Hexapoda</taxon>
        <taxon>Insecta</taxon>
        <taxon>Pterygota</taxon>
        <taxon>Neoptera</taxon>
        <taxon>Endopterygota</taxon>
        <taxon>Hymenoptera</taxon>
        <taxon>Apocrita</taxon>
        <taxon>Proctotrupomorpha</taxon>
        <taxon>Chalcidoidea</taxon>
        <taxon>Pteromalidae</taxon>
        <taxon>Pteromalinae</taxon>
        <taxon>Trichomalopsis</taxon>
    </lineage>
</organism>
<sequence length="91" mass="10191">MKFREFIAGGIKKILYEETSGANGGAYTITRASDALGRVEKDPASPESLHDVVAMDDENIQMSMIPNDRKSRHRASSAAPREKAMRRRKRL</sequence>
<dbReference type="Proteomes" id="UP000215335">
    <property type="component" value="Unassembled WGS sequence"/>
</dbReference>
<evidence type="ECO:0000256" key="1">
    <source>
        <dbReference type="SAM" id="MobiDB-lite"/>
    </source>
</evidence>
<gene>
    <name evidence="2" type="ORF">TSAR_002737</name>
</gene>
<keyword evidence="3" id="KW-1185">Reference proteome</keyword>
<accession>A0A232F2P6</accession>
<evidence type="ECO:0000313" key="2">
    <source>
        <dbReference type="EMBL" id="OXU24697.1"/>
    </source>
</evidence>
<name>A0A232F2P6_9HYME</name>
<dbReference type="EMBL" id="NNAY01001218">
    <property type="protein sequence ID" value="OXU24697.1"/>
    <property type="molecule type" value="Genomic_DNA"/>
</dbReference>
<evidence type="ECO:0000313" key="3">
    <source>
        <dbReference type="Proteomes" id="UP000215335"/>
    </source>
</evidence>
<dbReference type="AlphaFoldDB" id="A0A232F2P6"/>